<keyword evidence="2" id="KW-1185">Reference proteome</keyword>
<dbReference type="Proteomes" id="UP001602058">
    <property type="component" value="Unassembled WGS sequence"/>
</dbReference>
<dbReference type="EMBL" id="JBIAWJ010000002">
    <property type="protein sequence ID" value="MFF4520828.1"/>
    <property type="molecule type" value="Genomic_DNA"/>
</dbReference>
<evidence type="ECO:0000313" key="2">
    <source>
        <dbReference type="Proteomes" id="UP001602058"/>
    </source>
</evidence>
<organism evidence="1 2">
    <name type="scientific">Streptomyces bluensis</name>
    <dbReference type="NCBI Taxonomy" id="33897"/>
    <lineage>
        <taxon>Bacteria</taxon>
        <taxon>Bacillati</taxon>
        <taxon>Actinomycetota</taxon>
        <taxon>Actinomycetes</taxon>
        <taxon>Kitasatosporales</taxon>
        <taxon>Streptomycetaceae</taxon>
        <taxon>Streptomyces</taxon>
    </lineage>
</organism>
<protein>
    <submittedName>
        <fullName evidence="1">Uncharacterized protein</fullName>
    </submittedName>
</protein>
<reference evidence="1 2" key="1">
    <citation type="submission" date="2024-10" db="EMBL/GenBank/DDBJ databases">
        <title>The Natural Products Discovery Center: Release of the First 8490 Sequenced Strains for Exploring Actinobacteria Biosynthetic Diversity.</title>
        <authorList>
            <person name="Kalkreuter E."/>
            <person name="Kautsar S.A."/>
            <person name="Yang D."/>
            <person name="Bader C.D."/>
            <person name="Teijaro C.N."/>
            <person name="Fluegel L."/>
            <person name="Davis C.M."/>
            <person name="Simpson J.R."/>
            <person name="Lauterbach L."/>
            <person name="Steele A.D."/>
            <person name="Gui C."/>
            <person name="Meng S."/>
            <person name="Li G."/>
            <person name="Viehrig K."/>
            <person name="Ye F."/>
            <person name="Su P."/>
            <person name="Kiefer A.F."/>
            <person name="Nichols A."/>
            <person name="Cepeda A.J."/>
            <person name="Yan W."/>
            <person name="Fan B."/>
            <person name="Jiang Y."/>
            <person name="Adhikari A."/>
            <person name="Zheng C.-J."/>
            <person name="Schuster L."/>
            <person name="Cowan T.M."/>
            <person name="Smanski M.J."/>
            <person name="Chevrette M.G."/>
            <person name="De Carvalho L.P.S."/>
            <person name="Shen B."/>
        </authorList>
    </citation>
    <scope>NUCLEOTIDE SEQUENCE [LARGE SCALE GENOMIC DNA]</scope>
    <source>
        <strain evidence="1 2">NPDC001390</strain>
    </source>
</reference>
<comment type="caution">
    <text evidence="1">The sequence shown here is derived from an EMBL/GenBank/DDBJ whole genome shotgun (WGS) entry which is preliminary data.</text>
</comment>
<evidence type="ECO:0000313" key="1">
    <source>
        <dbReference type="EMBL" id="MFF4520828.1"/>
    </source>
</evidence>
<proteinExistence type="predicted"/>
<gene>
    <name evidence="1" type="ORF">ACFY1D_05140</name>
</gene>
<sequence>MILGCVREKATAAAGTVVPCASQTSAIARTRAITAGGDSW</sequence>
<name>A0ABW6UDJ8_9ACTN</name>
<accession>A0ABW6UDJ8</accession>
<dbReference type="RefSeq" id="WP_351082688.1">
    <property type="nucleotide sequence ID" value="NZ_JBEOZG010000018.1"/>
</dbReference>